<accession>A0A2R6RPG0</accession>
<feature type="region of interest" description="Disordered" evidence="1">
    <location>
        <begin position="21"/>
        <end position="61"/>
    </location>
</feature>
<evidence type="ECO:0000313" key="3">
    <source>
        <dbReference type="Proteomes" id="UP000186601"/>
    </source>
</evidence>
<organism evidence="2 3">
    <name type="scientific">Hermanssonia centrifuga</name>
    <dbReference type="NCBI Taxonomy" id="98765"/>
    <lineage>
        <taxon>Eukaryota</taxon>
        <taxon>Fungi</taxon>
        <taxon>Dikarya</taxon>
        <taxon>Basidiomycota</taxon>
        <taxon>Agaricomycotina</taxon>
        <taxon>Agaricomycetes</taxon>
        <taxon>Polyporales</taxon>
        <taxon>Meruliaceae</taxon>
        <taxon>Hermanssonia</taxon>
    </lineage>
</organism>
<keyword evidence="3" id="KW-1185">Reference proteome</keyword>
<proteinExistence type="predicted"/>
<reference evidence="2 3" key="1">
    <citation type="submission" date="2018-02" db="EMBL/GenBank/DDBJ databases">
        <title>Genome sequence of the basidiomycete white-rot fungus Phlebia centrifuga.</title>
        <authorList>
            <person name="Granchi Z."/>
            <person name="Peng M."/>
            <person name="de Vries R.P."/>
            <person name="Hilden K."/>
            <person name="Makela M.R."/>
            <person name="Grigoriev I."/>
            <person name="Riley R."/>
        </authorList>
    </citation>
    <scope>NUCLEOTIDE SEQUENCE [LARGE SCALE GENOMIC DNA]</scope>
    <source>
        <strain evidence="2 3">FBCC195</strain>
    </source>
</reference>
<protein>
    <submittedName>
        <fullName evidence="2">Uncharacterized protein</fullName>
    </submittedName>
</protein>
<evidence type="ECO:0000313" key="2">
    <source>
        <dbReference type="EMBL" id="PSS31907.1"/>
    </source>
</evidence>
<dbReference type="Proteomes" id="UP000186601">
    <property type="component" value="Unassembled WGS sequence"/>
</dbReference>
<sequence length="61" mass="6541">MTSEISVSTASIPRRILRQEEDGGIRIAGGRPDVNVQAEGDTETSSLHSIQTLPPPYGDHP</sequence>
<name>A0A2R6RPG0_9APHY</name>
<feature type="compositionally biased region" description="Polar residues" evidence="1">
    <location>
        <begin position="43"/>
        <end position="52"/>
    </location>
</feature>
<comment type="caution">
    <text evidence="2">The sequence shown here is derived from an EMBL/GenBank/DDBJ whole genome shotgun (WGS) entry which is preliminary data.</text>
</comment>
<dbReference type="EMBL" id="MLYV02000215">
    <property type="protein sequence ID" value="PSS31907.1"/>
    <property type="molecule type" value="Genomic_DNA"/>
</dbReference>
<dbReference type="AlphaFoldDB" id="A0A2R6RPG0"/>
<gene>
    <name evidence="2" type="ORF">PHLCEN_2v2314</name>
</gene>
<evidence type="ECO:0000256" key="1">
    <source>
        <dbReference type="SAM" id="MobiDB-lite"/>
    </source>
</evidence>